<dbReference type="EMBL" id="BLKM01001381">
    <property type="protein sequence ID" value="GFG40020.1"/>
    <property type="molecule type" value="Genomic_DNA"/>
</dbReference>
<dbReference type="InParanoid" id="A0A6L2Q7W2"/>
<dbReference type="AlphaFoldDB" id="A0A6L2Q7W2"/>
<dbReference type="Pfam" id="PF08395">
    <property type="entry name" value="7tm_7"/>
    <property type="match status" value="1"/>
</dbReference>
<name>A0A6L2Q7W2_COPFO</name>
<evidence type="ECO:0000256" key="3">
    <source>
        <dbReference type="ARBA" id="ARBA00022692"/>
    </source>
</evidence>
<feature type="transmembrane region" description="Helical" evidence="6">
    <location>
        <begin position="51"/>
        <end position="77"/>
    </location>
</feature>
<dbReference type="InterPro" id="IPR013604">
    <property type="entry name" value="7TM_chemorcpt"/>
</dbReference>
<dbReference type="Proteomes" id="UP000502823">
    <property type="component" value="Unassembled WGS sequence"/>
</dbReference>
<evidence type="ECO:0000256" key="5">
    <source>
        <dbReference type="ARBA" id="ARBA00023136"/>
    </source>
</evidence>
<evidence type="ECO:0000313" key="8">
    <source>
        <dbReference type="Proteomes" id="UP000502823"/>
    </source>
</evidence>
<comment type="subcellular location">
    <subcellularLocation>
        <location evidence="1 6">Cell membrane</location>
        <topology evidence="1 6">Multi-pass membrane protein</topology>
    </subcellularLocation>
</comment>
<keyword evidence="8" id="KW-1185">Reference proteome</keyword>
<gene>
    <name evidence="7" type="ORF">Cfor_10568</name>
</gene>
<feature type="transmembrane region" description="Helical" evidence="6">
    <location>
        <begin position="89"/>
        <end position="107"/>
    </location>
</feature>
<accession>A0A6L2Q7W2</accession>
<keyword evidence="6" id="KW-0675">Receptor</keyword>
<dbReference type="FunCoup" id="A0A6L2Q7W2">
    <property type="interactions" value="3"/>
</dbReference>
<dbReference type="GO" id="GO:0007165">
    <property type="term" value="P:signal transduction"/>
    <property type="evidence" value="ECO:0007669"/>
    <property type="project" value="UniProtKB-KW"/>
</dbReference>
<protein>
    <recommendedName>
        <fullName evidence="6">Gustatory receptor</fullName>
    </recommendedName>
</protein>
<keyword evidence="6" id="KW-0807">Transducer</keyword>
<proteinExistence type="inferred from homology"/>
<comment type="similarity">
    <text evidence="6">Belongs to the insect chemoreceptor superfamily. Gustatory receptor (GR) family.</text>
</comment>
<feature type="transmembrane region" description="Helical" evidence="6">
    <location>
        <begin position="179"/>
        <end position="199"/>
    </location>
</feature>
<reference evidence="8" key="1">
    <citation type="submission" date="2020-01" db="EMBL/GenBank/DDBJ databases">
        <title>Draft genome sequence of the Termite Coptotermes fromosanus.</title>
        <authorList>
            <person name="Itakura S."/>
            <person name="Yosikawa Y."/>
            <person name="Umezawa K."/>
        </authorList>
    </citation>
    <scope>NUCLEOTIDE SEQUENCE [LARGE SCALE GENOMIC DNA]</scope>
</reference>
<dbReference type="OrthoDB" id="6478931at2759"/>
<evidence type="ECO:0000256" key="4">
    <source>
        <dbReference type="ARBA" id="ARBA00022989"/>
    </source>
</evidence>
<sequence>MYRTISDDFFFAIRPLLYVSRALGIATFAYVKKTLAGGKTVVQLEHSSAAFFYSIFVVALYLCLFVVSITLKYLYVFSQPSATDTFTDILLHTASVTSLLSLVLSVTKNRNPIVRIMLLISETDSIILTCPREYYKKENTRFMKQLLVICIFLVFTLTYDNITWSLNLGFKIFTYCHMYVDTLVEWILIIQFMNMVILLKDRVSLLNTRLANLSGVFEIENPTEGFYVPLCKRMSISVKEMKSRLTSKEVLTFNNIHDMLFDTVVLVKSTYKVQILFSLLSTFVGISIRSYFGLCVLYGYGTANITGISVSTAILSHVLWCSMHMAKLLCITIPCHSANSKMAHSSTLLRKLLLAFHADPGTMSELLDLSLLVSTMGAVATYLVILMQIKMPVNASPACTKNVTVSLLHNVDSSTFECLGACNKTRCIRFVEFGS</sequence>
<evidence type="ECO:0000256" key="2">
    <source>
        <dbReference type="ARBA" id="ARBA00022475"/>
    </source>
</evidence>
<evidence type="ECO:0000256" key="6">
    <source>
        <dbReference type="RuleBase" id="RU363108"/>
    </source>
</evidence>
<comment type="caution">
    <text evidence="7">The sequence shown here is derived from an EMBL/GenBank/DDBJ whole genome shotgun (WGS) entry which is preliminary data.</text>
</comment>
<evidence type="ECO:0000313" key="7">
    <source>
        <dbReference type="EMBL" id="GFG40020.1"/>
    </source>
</evidence>
<evidence type="ECO:0000256" key="1">
    <source>
        <dbReference type="ARBA" id="ARBA00004651"/>
    </source>
</evidence>
<keyword evidence="5 6" id="KW-0472">Membrane</keyword>
<keyword evidence="4 6" id="KW-1133">Transmembrane helix</keyword>
<dbReference type="GO" id="GO:0005886">
    <property type="term" value="C:plasma membrane"/>
    <property type="evidence" value="ECO:0007669"/>
    <property type="project" value="UniProtKB-SubCell"/>
</dbReference>
<comment type="function">
    <text evidence="6">Gustatory receptor which mediates acceptance or avoidance behavior, depending on its substrates.</text>
</comment>
<dbReference type="GO" id="GO:0050909">
    <property type="term" value="P:sensory perception of taste"/>
    <property type="evidence" value="ECO:0007669"/>
    <property type="project" value="InterPro"/>
</dbReference>
<keyword evidence="2 6" id="KW-1003">Cell membrane</keyword>
<feature type="transmembrane region" description="Helical" evidence="6">
    <location>
        <begin position="12"/>
        <end position="31"/>
    </location>
</feature>
<organism evidence="7 8">
    <name type="scientific">Coptotermes formosanus</name>
    <name type="common">Formosan subterranean termite</name>
    <dbReference type="NCBI Taxonomy" id="36987"/>
    <lineage>
        <taxon>Eukaryota</taxon>
        <taxon>Metazoa</taxon>
        <taxon>Ecdysozoa</taxon>
        <taxon>Arthropoda</taxon>
        <taxon>Hexapoda</taxon>
        <taxon>Insecta</taxon>
        <taxon>Pterygota</taxon>
        <taxon>Neoptera</taxon>
        <taxon>Polyneoptera</taxon>
        <taxon>Dictyoptera</taxon>
        <taxon>Blattodea</taxon>
        <taxon>Blattoidea</taxon>
        <taxon>Termitoidae</taxon>
        <taxon>Rhinotermitidae</taxon>
        <taxon>Coptotermes</taxon>
    </lineage>
</organism>
<feature type="transmembrane region" description="Helical" evidence="6">
    <location>
        <begin position="369"/>
        <end position="387"/>
    </location>
</feature>
<feature type="transmembrane region" description="Helical" evidence="6">
    <location>
        <begin position="142"/>
        <end position="159"/>
    </location>
</feature>
<keyword evidence="3 6" id="KW-0812">Transmembrane</keyword>
<comment type="caution">
    <text evidence="6">Lacks conserved residue(s) required for the propagation of feature annotation.</text>
</comment>